<keyword evidence="3" id="KW-0808">Transferase</keyword>
<dbReference type="EMBL" id="NOXU01000022">
    <property type="protein sequence ID" value="OYQ36550.1"/>
    <property type="molecule type" value="Genomic_DNA"/>
</dbReference>
<dbReference type="InterPro" id="IPR036282">
    <property type="entry name" value="Glutathione-S-Trfase_C_sf"/>
</dbReference>
<dbReference type="RefSeq" id="WP_094454264.1">
    <property type="nucleotide sequence ID" value="NZ_NOXU01000022.1"/>
</dbReference>
<dbReference type="OrthoDB" id="9794721at2"/>
<dbReference type="InterPro" id="IPR040079">
    <property type="entry name" value="Glutathione_S-Trfase"/>
</dbReference>
<dbReference type="InterPro" id="IPR004046">
    <property type="entry name" value="GST_C"/>
</dbReference>
<dbReference type="PROSITE" id="PS50404">
    <property type="entry name" value="GST_NTER"/>
    <property type="match status" value="1"/>
</dbReference>
<dbReference type="SFLD" id="SFLDS00019">
    <property type="entry name" value="Glutathione_Transferase_(cytos"/>
    <property type="match status" value="1"/>
</dbReference>
<accession>A0A255Z7D4</accession>
<gene>
    <name evidence="3" type="ORF">CHU95_04880</name>
</gene>
<dbReference type="Pfam" id="PF13409">
    <property type="entry name" value="GST_N_2"/>
    <property type="match status" value="1"/>
</dbReference>
<dbReference type="InterPro" id="IPR004045">
    <property type="entry name" value="Glutathione_S-Trfase_N"/>
</dbReference>
<dbReference type="Proteomes" id="UP000216998">
    <property type="component" value="Unassembled WGS sequence"/>
</dbReference>
<evidence type="ECO:0000259" key="2">
    <source>
        <dbReference type="PROSITE" id="PS50405"/>
    </source>
</evidence>
<evidence type="ECO:0000313" key="4">
    <source>
        <dbReference type="Proteomes" id="UP000216998"/>
    </source>
</evidence>
<dbReference type="Gene3D" id="3.40.30.10">
    <property type="entry name" value="Glutaredoxin"/>
    <property type="match status" value="1"/>
</dbReference>
<organism evidence="3 4">
    <name type="scientific">Niveispirillum lacus</name>
    <dbReference type="NCBI Taxonomy" id="1981099"/>
    <lineage>
        <taxon>Bacteria</taxon>
        <taxon>Pseudomonadati</taxon>
        <taxon>Pseudomonadota</taxon>
        <taxon>Alphaproteobacteria</taxon>
        <taxon>Rhodospirillales</taxon>
        <taxon>Azospirillaceae</taxon>
        <taxon>Niveispirillum</taxon>
    </lineage>
</organism>
<dbReference type="InterPro" id="IPR010987">
    <property type="entry name" value="Glutathione-S-Trfase_C-like"/>
</dbReference>
<dbReference type="PANTHER" id="PTHR44051:SF8">
    <property type="entry name" value="GLUTATHIONE S-TRANSFERASE GSTA"/>
    <property type="match status" value="1"/>
</dbReference>
<dbReference type="Gene3D" id="1.20.1050.10">
    <property type="match status" value="1"/>
</dbReference>
<name>A0A255Z7D4_9PROT</name>
<dbReference type="SUPFAM" id="SSF52833">
    <property type="entry name" value="Thioredoxin-like"/>
    <property type="match status" value="1"/>
</dbReference>
<comment type="caution">
    <text evidence="3">The sequence shown here is derived from an EMBL/GenBank/DDBJ whole genome shotgun (WGS) entry which is preliminary data.</text>
</comment>
<dbReference type="GO" id="GO:0016740">
    <property type="term" value="F:transferase activity"/>
    <property type="evidence" value="ECO:0007669"/>
    <property type="project" value="UniProtKB-KW"/>
</dbReference>
<feature type="domain" description="GST C-terminal" evidence="2">
    <location>
        <begin position="86"/>
        <end position="203"/>
    </location>
</feature>
<dbReference type="InterPro" id="IPR036249">
    <property type="entry name" value="Thioredoxin-like_sf"/>
</dbReference>
<dbReference type="PROSITE" id="PS50405">
    <property type="entry name" value="GST_CTER"/>
    <property type="match status" value="1"/>
</dbReference>
<protein>
    <submittedName>
        <fullName evidence="3">Glutathione S-transferase</fullName>
    </submittedName>
</protein>
<evidence type="ECO:0000259" key="1">
    <source>
        <dbReference type="PROSITE" id="PS50404"/>
    </source>
</evidence>
<dbReference type="AlphaFoldDB" id="A0A255Z7D4"/>
<evidence type="ECO:0000313" key="3">
    <source>
        <dbReference type="EMBL" id="OYQ36550.1"/>
    </source>
</evidence>
<dbReference type="InterPro" id="IPR034345">
    <property type="entry name" value="Gtt2-like_N"/>
</dbReference>
<feature type="domain" description="GST N-terminal" evidence="1">
    <location>
        <begin position="1"/>
        <end position="81"/>
    </location>
</feature>
<dbReference type="SFLD" id="SFLDG00358">
    <property type="entry name" value="Main_(cytGST)"/>
    <property type="match status" value="1"/>
</dbReference>
<dbReference type="SUPFAM" id="SSF47616">
    <property type="entry name" value="GST C-terminal domain-like"/>
    <property type="match status" value="1"/>
</dbReference>
<dbReference type="PANTHER" id="PTHR44051">
    <property type="entry name" value="GLUTATHIONE S-TRANSFERASE-RELATED"/>
    <property type="match status" value="1"/>
</dbReference>
<sequence length="203" mass="22711">MLLYDDAIAPTPRRVRMFLAEKGVEIPRQMVTIGKGEHLLPDYRARVPSGRVPALALEDGTVICESVAICRYLEELYPAPNLMGSDARERAVIEMWQRRIEFELLLPFAAVFRHTHPKMAALEQQVPAYAAVQKPQAEQRLALLDRDLGMTRFVAGDRFTIADITAFTTLAFFPRLCGVALGDHLPHLSRWMAEIASRPSAGA</sequence>
<reference evidence="3 4" key="1">
    <citation type="submission" date="2017-07" db="EMBL/GenBank/DDBJ databases">
        <title>Niveispirillum cyanobacteriorum sp. nov., isolated from cyanobacterial aggregates in a eutrophic lake.</title>
        <authorList>
            <person name="Cai H."/>
        </authorList>
    </citation>
    <scope>NUCLEOTIDE SEQUENCE [LARGE SCALE GENOMIC DNA]</scope>
    <source>
        <strain evidence="4">TH1-14</strain>
    </source>
</reference>
<dbReference type="Pfam" id="PF00043">
    <property type="entry name" value="GST_C"/>
    <property type="match status" value="1"/>
</dbReference>
<keyword evidence="4" id="KW-1185">Reference proteome</keyword>
<dbReference type="CDD" id="cd03051">
    <property type="entry name" value="GST_N_GTT2_like"/>
    <property type="match status" value="1"/>
</dbReference>
<proteinExistence type="predicted"/>